<dbReference type="AlphaFoldDB" id="A0A6C0D1J4"/>
<dbReference type="SUPFAM" id="SSF56112">
    <property type="entry name" value="Protein kinase-like (PK-like)"/>
    <property type="match status" value="1"/>
</dbReference>
<dbReference type="InterPro" id="IPR023214">
    <property type="entry name" value="HAD_sf"/>
</dbReference>
<dbReference type="SUPFAM" id="SSF56784">
    <property type="entry name" value="HAD-like"/>
    <property type="match status" value="1"/>
</dbReference>
<evidence type="ECO:0000313" key="1">
    <source>
        <dbReference type="EMBL" id="QHT10638.1"/>
    </source>
</evidence>
<organism evidence="1">
    <name type="scientific">viral metagenome</name>
    <dbReference type="NCBI Taxonomy" id="1070528"/>
    <lineage>
        <taxon>unclassified sequences</taxon>
        <taxon>metagenomes</taxon>
        <taxon>organismal metagenomes</taxon>
    </lineage>
</organism>
<dbReference type="InterPro" id="IPR011009">
    <property type="entry name" value="Kinase-like_dom_sf"/>
</dbReference>
<protein>
    <recommendedName>
        <fullName evidence="2">Aminoglycoside phosphotransferase domain-containing protein</fullName>
    </recommendedName>
</protein>
<sequence>MKYIILCGGINDSYSLPKPLNYIHGKYMIEYIIENIPSKDIYIFYNIFLEEYNFEEIVINLFKDKTIYFSKIDYLTRGPVESALIGLKCVDDLNEPILFIDNDNVHNIPTLNLSQNFIGYGNSKQYEDHYSYIQIESGKITAIEEKQKISENYCCGIYGFKSAELFITYAEKVIQENIRINNQFFFSQVYKLMLSEYDIIPIFISYTKLIGNSNQLFHKPLRICFDLDNTLVTLPTVPGDYSSVKPIFKMISLLKNLKKLGHTIIIYTARRMNSHKHNVGKVIRDIGLVTFQTLEKFNIEYDEIIFGKPVADIYIDDKALNPYVHDISYFGIEMDSDEFIHNKVDNNKFNRIKKYDNIIKKTGPYSILRGELNYYQNIPSSLSGYFPSLINFNKNENVLELSIEYVKGIPLYYLYKNCLITERNIDDLFIILQKIHCHDNAVVISDENIHNNYFKKLKERFNEIDYFFDDAEQVFEKVIADLSQNYAPEIVGIIHGDFWFSNIILDYHDQYRLIDMRGQIDGILTMNGDKYYDYGKMYQSILGYDLVLNGSYMNMDYLEKMKEIFLRKCRDFGLNLEYLAAVTRGLIFGTIYFIEKKETKERVWEFIKSI</sequence>
<dbReference type="Gene3D" id="3.40.50.1000">
    <property type="entry name" value="HAD superfamily/HAD-like"/>
    <property type="match status" value="1"/>
</dbReference>
<name>A0A6C0D1J4_9ZZZZ</name>
<dbReference type="SUPFAM" id="SSF53448">
    <property type="entry name" value="Nucleotide-diphospho-sugar transferases"/>
    <property type="match status" value="1"/>
</dbReference>
<proteinExistence type="predicted"/>
<dbReference type="InterPro" id="IPR029044">
    <property type="entry name" value="Nucleotide-diphossugar_trans"/>
</dbReference>
<reference evidence="1" key="1">
    <citation type="journal article" date="2020" name="Nature">
        <title>Giant virus diversity and host interactions through global metagenomics.</title>
        <authorList>
            <person name="Schulz F."/>
            <person name="Roux S."/>
            <person name="Paez-Espino D."/>
            <person name="Jungbluth S."/>
            <person name="Walsh D.A."/>
            <person name="Denef V.J."/>
            <person name="McMahon K.D."/>
            <person name="Konstantinidis K.T."/>
            <person name="Eloe-Fadrosh E.A."/>
            <person name="Kyrpides N.C."/>
            <person name="Woyke T."/>
        </authorList>
    </citation>
    <scope>NUCLEOTIDE SEQUENCE</scope>
    <source>
        <strain evidence="1">GVMAG-M-3300023174-107</strain>
    </source>
</reference>
<dbReference type="EMBL" id="MN739523">
    <property type="protein sequence ID" value="QHT10638.1"/>
    <property type="molecule type" value="Genomic_DNA"/>
</dbReference>
<accession>A0A6C0D1J4</accession>
<evidence type="ECO:0008006" key="2">
    <source>
        <dbReference type="Google" id="ProtNLM"/>
    </source>
</evidence>
<dbReference type="InterPro" id="IPR036412">
    <property type="entry name" value="HAD-like_sf"/>
</dbReference>
<dbReference type="Gene3D" id="3.90.550.10">
    <property type="entry name" value="Spore Coat Polysaccharide Biosynthesis Protein SpsA, Chain A"/>
    <property type="match status" value="1"/>
</dbReference>